<evidence type="ECO:0000313" key="2">
    <source>
        <dbReference type="Proteomes" id="UP000006868"/>
    </source>
</evidence>
<dbReference type="PATRIC" id="fig|886882.15.peg.5439"/>
<geneLocation type="plasmid" evidence="1 2">
    <name>pSC2</name>
</geneLocation>
<proteinExistence type="predicted"/>
<name>E3EKM8_PAEPS</name>
<evidence type="ECO:0000313" key="1">
    <source>
        <dbReference type="EMBL" id="ADO59860.1"/>
    </source>
</evidence>
<keyword evidence="1" id="KW-0614">Plasmid</keyword>
<protein>
    <submittedName>
        <fullName evidence="1">Uncharacterized protein</fullName>
    </submittedName>
</protein>
<dbReference type="AlphaFoldDB" id="E3EKM8"/>
<organism evidence="1 2">
    <name type="scientific">Paenibacillus polymyxa (strain SC2)</name>
    <name type="common">Bacillus polymyxa</name>
    <dbReference type="NCBI Taxonomy" id="886882"/>
    <lineage>
        <taxon>Bacteria</taxon>
        <taxon>Bacillati</taxon>
        <taxon>Bacillota</taxon>
        <taxon>Bacilli</taxon>
        <taxon>Bacillales</taxon>
        <taxon>Paenibacillaceae</taxon>
        <taxon>Paenibacillus</taxon>
    </lineage>
</organism>
<dbReference type="HOGENOM" id="CLU_976071_0_0_9"/>
<accession>E3EKM8</accession>
<dbReference type="Proteomes" id="UP000006868">
    <property type="component" value="Plasmid pSC2"/>
</dbReference>
<sequence length="285" mass="33865">MKTVEQHDEGNLKGITLNMILTKVFNWAYENDPVLYKNLDLHFKAQHCRSALSEDEMREVFLLKLVSKDDVLKLLTKAITLSDFHHTNKFSWVFGNSLSYKEAGSEEWKDSYRDVISQIQTHFDLLRDRGFDSWHKSTDLKKHNHFRFWMNKFLRDDQLYFLRFFVQHTGNLQSFDTLYVGTNESESYHAIIQYILDQNICPDPHHKELQVPDFVNPDIYNPRSIQSSGRFGGFHYLVYLTAAELQEIYETSLLNEQFNYMEKSMWSYINASSTDKETRFFLFLT</sequence>
<dbReference type="RefSeq" id="WP_013386274.1">
    <property type="nucleotide sequence ID" value="NC_014628.2"/>
</dbReference>
<dbReference type="EMBL" id="CP002214">
    <property type="protein sequence ID" value="ADO59860.1"/>
    <property type="molecule type" value="Genomic_DNA"/>
</dbReference>
<dbReference type="KEGG" id="ppm:PPSC2_25890"/>
<gene>
    <name evidence="1" type="ORF">PPSC2_25890</name>
</gene>
<reference evidence="1 2" key="1">
    <citation type="journal article" date="2011" name="J. Bacteriol.">
        <title>Complete genome sequence of Paenibacillus polymyxa SC2, a strain of plant growth-promoting Rhizobacterium with broad-spectrum antimicrobial activity.</title>
        <authorList>
            <person name="Ma M."/>
            <person name="Wang C."/>
            <person name="Ding Y."/>
            <person name="Li L."/>
            <person name="Shen D."/>
            <person name="Jiang X."/>
            <person name="Guan D."/>
            <person name="Cao F."/>
            <person name="Chen H."/>
            <person name="Feng R."/>
            <person name="Wang X."/>
            <person name="Ge Y."/>
            <person name="Yao L."/>
            <person name="Bing X."/>
            <person name="Yang X."/>
            <person name="Li J."/>
            <person name="Du B."/>
        </authorList>
    </citation>
    <scope>NUCLEOTIDE SEQUENCE [LARGE SCALE GENOMIC DNA]</scope>
    <source>
        <strain evidence="1 2">SC2</strain>
        <plasmid evidence="2">pSC2</plasmid>
    </source>
</reference>